<protein>
    <submittedName>
        <fullName evidence="9">LD-carboxypeptidase</fullName>
    </submittedName>
</protein>
<feature type="domain" description="LD-carboxypeptidase C-terminal" evidence="8">
    <location>
        <begin position="180"/>
        <end position="291"/>
    </location>
</feature>
<dbReference type="InterPro" id="IPR027478">
    <property type="entry name" value="LdcA_N"/>
</dbReference>
<keyword evidence="4" id="KW-0378">Hydrolase</keyword>
<evidence type="ECO:0000256" key="2">
    <source>
        <dbReference type="ARBA" id="ARBA00022645"/>
    </source>
</evidence>
<dbReference type="GO" id="GO:0008236">
    <property type="term" value="F:serine-type peptidase activity"/>
    <property type="evidence" value="ECO:0007669"/>
    <property type="project" value="UniProtKB-KW"/>
</dbReference>
<evidence type="ECO:0000256" key="4">
    <source>
        <dbReference type="ARBA" id="ARBA00022801"/>
    </source>
</evidence>
<dbReference type="Gene3D" id="3.40.50.10740">
    <property type="entry name" value="Class I glutamine amidotransferase-like"/>
    <property type="match status" value="1"/>
</dbReference>
<evidence type="ECO:0000259" key="7">
    <source>
        <dbReference type="Pfam" id="PF02016"/>
    </source>
</evidence>
<dbReference type="InterPro" id="IPR040449">
    <property type="entry name" value="Peptidase_S66_N"/>
</dbReference>
<evidence type="ECO:0000313" key="10">
    <source>
        <dbReference type="Proteomes" id="UP000473885"/>
    </source>
</evidence>
<dbReference type="SUPFAM" id="SSF141986">
    <property type="entry name" value="LD-carboxypeptidase A C-terminal domain-like"/>
    <property type="match status" value="1"/>
</dbReference>
<dbReference type="PANTHER" id="PTHR30237:SF2">
    <property type="entry name" value="MUREIN TETRAPEPTIDE CARBOXYPEPTIDASE"/>
    <property type="match status" value="1"/>
</dbReference>
<keyword evidence="5" id="KW-0720">Serine protease</keyword>
<evidence type="ECO:0000256" key="1">
    <source>
        <dbReference type="ARBA" id="ARBA00010233"/>
    </source>
</evidence>
<evidence type="ECO:0000256" key="6">
    <source>
        <dbReference type="PIRSR" id="PIRSR028757-1"/>
    </source>
</evidence>
<proteinExistence type="inferred from homology"/>
<dbReference type="Pfam" id="PF17676">
    <property type="entry name" value="Peptidase_S66C"/>
    <property type="match status" value="1"/>
</dbReference>
<comment type="caution">
    <text evidence="9">The sequence shown here is derived from an EMBL/GenBank/DDBJ whole genome shotgun (WGS) entry which is preliminary data.</text>
</comment>
<dbReference type="Gene3D" id="3.50.30.60">
    <property type="entry name" value="LD-carboxypeptidase A C-terminal domain-like"/>
    <property type="match status" value="1"/>
</dbReference>
<dbReference type="InterPro" id="IPR029062">
    <property type="entry name" value="Class_I_gatase-like"/>
</dbReference>
<dbReference type="AlphaFoldDB" id="A0A6M0RB22"/>
<dbReference type="EMBL" id="SXDP01000008">
    <property type="protein sequence ID" value="NEZ47491.1"/>
    <property type="molecule type" value="Genomic_DNA"/>
</dbReference>
<sequence>MSIKPTRLQMGDTIGIVTLGSPLNSISINRGVGILENMGFNVVLGKYVYNNEGYLSTSEERRAEDLMTMFENPNVKAIIPTRGGVGVAGILPYLDYNIIRQNPKIITGYSDITILLNVLYKIVDLITFHSLLLIDFKEDTPIYNYNGFFSATTSTTAPRDLNNPDGIPLYGNNLGIISAPVVGGNLSSFIDNLGTPYEIDTKGKILFLEEVHEPINKVYRYINHLKLAGKFEDCVGIIMGECTGCNEAYGKTYENLLDEVILRFNKPTITNLASGHGYYKATIPIGAEIRMNTFNSTLTILEPTVSL</sequence>
<comment type="similarity">
    <text evidence="1">Belongs to the peptidase S66 family.</text>
</comment>
<accession>A0A6M0RB22</accession>
<organism evidence="9 10">
    <name type="scientific">Clostridium niameyense</name>
    <dbReference type="NCBI Taxonomy" id="1622073"/>
    <lineage>
        <taxon>Bacteria</taxon>
        <taxon>Bacillati</taxon>
        <taxon>Bacillota</taxon>
        <taxon>Clostridia</taxon>
        <taxon>Eubacteriales</taxon>
        <taxon>Clostridiaceae</taxon>
        <taxon>Clostridium</taxon>
    </lineage>
</organism>
<dbReference type="Proteomes" id="UP000473885">
    <property type="component" value="Unassembled WGS sequence"/>
</dbReference>
<keyword evidence="3" id="KW-0645">Protease</keyword>
<dbReference type="GO" id="GO:0006508">
    <property type="term" value="P:proteolysis"/>
    <property type="evidence" value="ECO:0007669"/>
    <property type="project" value="UniProtKB-KW"/>
</dbReference>
<name>A0A6M0RB22_9CLOT</name>
<keyword evidence="2 9" id="KW-0121">Carboxypeptidase</keyword>
<feature type="active site" description="Charge relay system" evidence="6">
    <location>
        <position position="276"/>
    </location>
</feature>
<keyword evidence="10" id="KW-1185">Reference proteome</keyword>
<dbReference type="Pfam" id="PF02016">
    <property type="entry name" value="Peptidase_S66"/>
    <property type="match status" value="1"/>
</dbReference>
<evidence type="ECO:0000256" key="3">
    <source>
        <dbReference type="ARBA" id="ARBA00022670"/>
    </source>
</evidence>
<dbReference type="CDD" id="cd07025">
    <property type="entry name" value="Peptidase_S66"/>
    <property type="match status" value="1"/>
</dbReference>
<evidence type="ECO:0000259" key="8">
    <source>
        <dbReference type="Pfam" id="PF17676"/>
    </source>
</evidence>
<dbReference type="GO" id="GO:0004180">
    <property type="term" value="F:carboxypeptidase activity"/>
    <property type="evidence" value="ECO:0007669"/>
    <property type="project" value="UniProtKB-KW"/>
</dbReference>
<dbReference type="SUPFAM" id="SSF52317">
    <property type="entry name" value="Class I glutamine amidotransferase-like"/>
    <property type="match status" value="1"/>
</dbReference>
<feature type="active site" description="Nucleophile" evidence="6">
    <location>
        <position position="110"/>
    </location>
</feature>
<evidence type="ECO:0000256" key="5">
    <source>
        <dbReference type="ARBA" id="ARBA00022825"/>
    </source>
</evidence>
<dbReference type="InterPro" id="IPR003507">
    <property type="entry name" value="S66_fam"/>
</dbReference>
<feature type="active site" description="Charge relay system" evidence="6">
    <location>
        <position position="209"/>
    </location>
</feature>
<feature type="domain" description="LD-carboxypeptidase N-terminal" evidence="7">
    <location>
        <begin position="14"/>
        <end position="129"/>
    </location>
</feature>
<dbReference type="RefSeq" id="WP_163249494.1">
    <property type="nucleotide sequence ID" value="NZ_SXDP01000008.1"/>
</dbReference>
<dbReference type="PIRSF" id="PIRSF028757">
    <property type="entry name" value="LD-carboxypeptidase"/>
    <property type="match status" value="1"/>
</dbReference>
<dbReference type="InterPro" id="IPR027461">
    <property type="entry name" value="Carboxypeptidase_A_C_sf"/>
</dbReference>
<dbReference type="InterPro" id="IPR040921">
    <property type="entry name" value="Peptidase_S66C"/>
</dbReference>
<gene>
    <name evidence="9" type="ORF">FDF74_09835</name>
</gene>
<dbReference type="PANTHER" id="PTHR30237">
    <property type="entry name" value="MURAMOYLTETRAPEPTIDE CARBOXYPEPTIDASE"/>
    <property type="match status" value="1"/>
</dbReference>
<reference evidence="9 10" key="1">
    <citation type="submission" date="2019-04" db="EMBL/GenBank/DDBJ databases">
        <title>Genome sequencing of Clostridium botulinum Groups I-IV and Clostridium butyricum.</title>
        <authorList>
            <person name="Brunt J."/>
            <person name="Van Vliet A.H.M."/>
            <person name="Stringer S.C."/>
            <person name="Carter A.T."/>
            <person name="Peck M.W."/>
        </authorList>
    </citation>
    <scope>NUCLEOTIDE SEQUENCE [LARGE SCALE GENOMIC DNA]</scope>
    <source>
        <strain evidence="9 10">IFR 18/094</strain>
    </source>
</reference>
<evidence type="ECO:0000313" key="9">
    <source>
        <dbReference type="EMBL" id="NEZ47491.1"/>
    </source>
</evidence>